<comment type="similarity">
    <text evidence="2 6">Belongs to the CDC50/LEM3 family.</text>
</comment>
<dbReference type="GO" id="GO:0005886">
    <property type="term" value="C:plasma membrane"/>
    <property type="evidence" value="ECO:0007669"/>
    <property type="project" value="TreeGrafter"/>
</dbReference>
<evidence type="ECO:0000256" key="4">
    <source>
        <dbReference type="ARBA" id="ARBA00022989"/>
    </source>
</evidence>
<feature type="transmembrane region" description="Helical" evidence="7">
    <location>
        <begin position="341"/>
        <end position="364"/>
    </location>
</feature>
<keyword evidence="4 7" id="KW-1133">Transmembrane helix</keyword>
<evidence type="ECO:0000256" key="1">
    <source>
        <dbReference type="ARBA" id="ARBA00004370"/>
    </source>
</evidence>
<evidence type="ECO:0000313" key="9">
    <source>
        <dbReference type="WBParaSite" id="PSU_v2.g13723.t1"/>
    </source>
</evidence>
<evidence type="ECO:0000256" key="5">
    <source>
        <dbReference type="ARBA" id="ARBA00023136"/>
    </source>
</evidence>
<evidence type="ECO:0000256" key="3">
    <source>
        <dbReference type="ARBA" id="ARBA00022692"/>
    </source>
</evidence>
<dbReference type="Pfam" id="PF03381">
    <property type="entry name" value="CDC50"/>
    <property type="match status" value="1"/>
</dbReference>
<name>A0A914Y3B5_9BILA</name>
<keyword evidence="3 7" id="KW-0812">Transmembrane</keyword>
<evidence type="ECO:0000313" key="8">
    <source>
        <dbReference type="Proteomes" id="UP000887577"/>
    </source>
</evidence>
<accession>A0A914Y3B5</accession>
<dbReference type="InterPro" id="IPR005045">
    <property type="entry name" value="CDC50/LEM3_fam"/>
</dbReference>
<organism evidence="8 9">
    <name type="scientific">Panagrolaimus superbus</name>
    <dbReference type="NCBI Taxonomy" id="310955"/>
    <lineage>
        <taxon>Eukaryota</taxon>
        <taxon>Metazoa</taxon>
        <taxon>Ecdysozoa</taxon>
        <taxon>Nematoda</taxon>
        <taxon>Chromadorea</taxon>
        <taxon>Rhabditida</taxon>
        <taxon>Tylenchina</taxon>
        <taxon>Panagrolaimomorpha</taxon>
        <taxon>Panagrolaimoidea</taxon>
        <taxon>Panagrolaimidae</taxon>
        <taxon>Panagrolaimus</taxon>
    </lineage>
</organism>
<dbReference type="PIRSF" id="PIRSF015840">
    <property type="entry name" value="DUF284_TM_euk"/>
    <property type="match status" value="1"/>
</dbReference>
<evidence type="ECO:0000256" key="7">
    <source>
        <dbReference type="SAM" id="Phobius"/>
    </source>
</evidence>
<keyword evidence="8" id="KW-1185">Reference proteome</keyword>
<dbReference type="GO" id="GO:0005794">
    <property type="term" value="C:Golgi apparatus"/>
    <property type="evidence" value="ECO:0007669"/>
    <property type="project" value="TreeGrafter"/>
</dbReference>
<evidence type="ECO:0000256" key="2">
    <source>
        <dbReference type="ARBA" id="ARBA00009457"/>
    </source>
</evidence>
<proteinExistence type="inferred from homology"/>
<reference evidence="9" key="1">
    <citation type="submission" date="2022-11" db="UniProtKB">
        <authorList>
            <consortium name="WormBaseParasite"/>
        </authorList>
    </citation>
    <scope>IDENTIFICATION</scope>
</reference>
<evidence type="ECO:0000256" key="6">
    <source>
        <dbReference type="PIRNR" id="PIRNR015840"/>
    </source>
</evidence>
<dbReference type="WBParaSite" id="PSU_v2.g13723.t1">
    <property type="protein sequence ID" value="PSU_v2.g13723.t1"/>
    <property type="gene ID" value="PSU_v2.g13723"/>
</dbReference>
<comment type="subcellular location">
    <subcellularLocation>
        <location evidence="1">Membrane</location>
    </subcellularLocation>
</comment>
<dbReference type="AlphaFoldDB" id="A0A914Y3B5"/>
<keyword evidence="5 6" id="KW-0472">Membrane</keyword>
<sequence>MRRIFNRNLDSEDLPNIRRRGKKNRPKDKPYLQQKLVGYRPLLTLRVGLVVIAILEIFLVASGCFLFLLVNAAKEHTIDYTNCTQLNDTNNNNYLEFPNDGITSSFEGIETSGNGNIKCIYKINLTTTYDGSVKFYYGMNNFYQNMRLYVRSRNDEQLQGKKLSMVDDCQPFKHRNNTKNRRFPIAPCGAVANSFFNDTFALKYYYNGTEIPVPWTTNGLIDEGVKTKYKNPQYSLKSNLCEAFANTIRPPAWPQDICTLDDNEGGLGFENFDFMVWMQTAALPDFRKIYRQLDIRNETFRDGLPPGTYILYINFNYPVKEFNGNKRFIIAIESKMGTKNYFLPTIYLSTAVALFFATIFLVVVECCPCAGLNNKLRQVAKHF</sequence>
<dbReference type="Proteomes" id="UP000887577">
    <property type="component" value="Unplaced"/>
</dbReference>
<dbReference type="PANTHER" id="PTHR10926">
    <property type="entry name" value="CELL CYCLE CONTROL PROTEIN 50"/>
    <property type="match status" value="1"/>
</dbReference>
<dbReference type="GO" id="GO:0005783">
    <property type="term" value="C:endoplasmic reticulum"/>
    <property type="evidence" value="ECO:0007669"/>
    <property type="project" value="TreeGrafter"/>
</dbReference>
<protein>
    <submittedName>
        <fullName evidence="9">Cell cycle control protein</fullName>
    </submittedName>
</protein>
<dbReference type="PANTHER" id="PTHR10926:SF23">
    <property type="entry name" value="CELL CYCLE CONTROL PROTEIN 50A"/>
    <property type="match status" value="1"/>
</dbReference>
<feature type="transmembrane region" description="Helical" evidence="7">
    <location>
        <begin position="47"/>
        <end position="70"/>
    </location>
</feature>